<feature type="region of interest" description="Disordered" evidence="1">
    <location>
        <begin position="1"/>
        <end position="63"/>
    </location>
</feature>
<evidence type="ECO:0000313" key="2">
    <source>
        <dbReference type="EMBL" id="KFB50154.1"/>
    </source>
</evidence>
<dbReference type="Proteomes" id="UP000030765">
    <property type="component" value="Unassembled WGS sequence"/>
</dbReference>
<evidence type="ECO:0000313" key="3">
    <source>
        <dbReference type="EnsemblMetazoa" id="ASIC018216-PA"/>
    </source>
</evidence>
<feature type="compositionally biased region" description="Polar residues" evidence="1">
    <location>
        <begin position="1"/>
        <end position="36"/>
    </location>
</feature>
<reference evidence="3" key="2">
    <citation type="submission" date="2020-05" db="UniProtKB">
        <authorList>
            <consortium name="EnsemblMetazoa"/>
        </authorList>
    </citation>
    <scope>IDENTIFICATION</scope>
</reference>
<dbReference type="EnsemblMetazoa" id="ASIC018216-RA">
    <property type="protein sequence ID" value="ASIC018216-PA"/>
    <property type="gene ID" value="ASIC018216"/>
</dbReference>
<organism evidence="2">
    <name type="scientific">Anopheles sinensis</name>
    <name type="common">Mosquito</name>
    <dbReference type="NCBI Taxonomy" id="74873"/>
    <lineage>
        <taxon>Eukaryota</taxon>
        <taxon>Metazoa</taxon>
        <taxon>Ecdysozoa</taxon>
        <taxon>Arthropoda</taxon>
        <taxon>Hexapoda</taxon>
        <taxon>Insecta</taxon>
        <taxon>Pterygota</taxon>
        <taxon>Neoptera</taxon>
        <taxon>Endopterygota</taxon>
        <taxon>Diptera</taxon>
        <taxon>Nematocera</taxon>
        <taxon>Culicoidea</taxon>
        <taxon>Culicidae</taxon>
        <taxon>Anophelinae</taxon>
        <taxon>Anopheles</taxon>
    </lineage>
</organism>
<dbReference type="VEuPathDB" id="VectorBase:ASIC018216"/>
<keyword evidence="4" id="KW-1185">Reference proteome</keyword>
<feature type="region of interest" description="Disordered" evidence="1">
    <location>
        <begin position="103"/>
        <end position="134"/>
    </location>
</feature>
<evidence type="ECO:0000313" key="4">
    <source>
        <dbReference type="Proteomes" id="UP000030765"/>
    </source>
</evidence>
<evidence type="ECO:0000256" key="1">
    <source>
        <dbReference type="SAM" id="MobiDB-lite"/>
    </source>
</evidence>
<dbReference type="EMBL" id="KE525347">
    <property type="protein sequence ID" value="KFB50154.1"/>
    <property type="molecule type" value="Genomic_DNA"/>
</dbReference>
<reference evidence="2 4" key="1">
    <citation type="journal article" date="2014" name="BMC Genomics">
        <title>Genome sequence of Anopheles sinensis provides insight into genetics basis of mosquito competence for malaria parasites.</title>
        <authorList>
            <person name="Zhou D."/>
            <person name="Zhang D."/>
            <person name="Ding G."/>
            <person name="Shi L."/>
            <person name="Hou Q."/>
            <person name="Ye Y."/>
            <person name="Xu Y."/>
            <person name="Zhou H."/>
            <person name="Xiong C."/>
            <person name="Li S."/>
            <person name="Yu J."/>
            <person name="Hong S."/>
            <person name="Yu X."/>
            <person name="Zou P."/>
            <person name="Chen C."/>
            <person name="Chang X."/>
            <person name="Wang W."/>
            <person name="Lv Y."/>
            <person name="Sun Y."/>
            <person name="Ma L."/>
            <person name="Shen B."/>
            <person name="Zhu C."/>
        </authorList>
    </citation>
    <scope>NUCLEOTIDE SEQUENCE [LARGE SCALE GENOMIC DNA]</scope>
</reference>
<accession>A0A084WIW0</accession>
<sequence length="148" mass="15707">MLQNKPESSSRTNPNRATRLSGTGLNSTTAETSSIVTIDLTIGSDDMNISETNGTERRDSVQPDSTVLYTDCSIDLTEDETPSRMSQRSNVSPTAGQVTRELAQEGGGSGLQQTAVSGRRSTPLPLNPSPTHFRRSVAGCRLPRLGGG</sequence>
<name>A0A084WIW0_ANOSI</name>
<dbReference type="EMBL" id="ATLV01023950">
    <property type="status" value="NOT_ANNOTATED_CDS"/>
    <property type="molecule type" value="Genomic_DNA"/>
</dbReference>
<feature type="compositionally biased region" description="Polar residues" evidence="1">
    <location>
        <begin position="111"/>
        <end position="120"/>
    </location>
</feature>
<gene>
    <name evidence="2" type="ORF">ZHAS_00018216</name>
</gene>
<proteinExistence type="predicted"/>
<dbReference type="AlphaFoldDB" id="A0A084WIW0"/>
<protein>
    <submittedName>
        <fullName evidence="2 3">Uncharacterized protein</fullName>
    </submittedName>
</protein>